<dbReference type="Gene3D" id="1.10.10.10">
    <property type="entry name" value="Winged helix-like DNA-binding domain superfamily/Winged helix DNA-binding domain"/>
    <property type="match status" value="1"/>
</dbReference>
<dbReference type="InterPro" id="IPR036388">
    <property type="entry name" value="WH-like_DNA-bd_sf"/>
</dbReference>
<dbReference type="GO" id="GO:0000156">
    <property type="term" value="F:phosphorelay response regulator activity"/>
    <property type="evidence" value="ECO:0007669"/>
    <property type="project" value="TreeGrafter"/>
</dbReference>
<keyword evidence="5" id="KW-0805">Transcription regulation</keyword>
<dbReference type="Proteomes" id="UP000030512">
    <property type="component" value="Chromosome"/>
</dbReference>
<dbReference type="InterPro" id="IPR039420">
    <property type="entry name" value="WalR-like"/>
</dbReference>
<evidence type="ECO:0000256" key="5">
    <source>
        <dbReference type="ARBA" id="ARBA00023015"/>
    </source>
</evidence>
<evidence type="ECO:0000256" key="1">
    <source>
        <dbReference type="ARBA" id="ARBA00004496"/>
    </source>
</evidence>
<sequence length="219" mass="24404">MRLLLVEDDAILGDGLKAGLTLEGYAVDWLIDGAQADEALKLNHYDLVVLDLNLPRMDGMSVLKNLRRRKDSTPVLVLTAREGVAERVAGLDNGADDFVTKPFDLAEICARLRALARRHDGHNLPLIEHKGVTIDPAAHQVYFNGKPVDLAQKEFEVLSYLMGHIGQVISRARLEESLYAWGSEVESNAVEVHIHHLRKKLDSNLIRTIRGVGYIIDEN</sequence>
<gene>
    <name evidence="12" type="ORF">JT25_008295</name>
</gene>
<dbReference type="PANTHER" id="PTHR48111">
    <property type="entry name" value="REGULATOR OF RPOS"/>
    <property type="match status" value="1"/>
</dbReference>
<dbReference type="InterPro" id="IPR001867">
    <property type="entry name" value="OmpR/PhoB-type_DNA-bd"/>
</dbReference>
<evidence type="ECO:0000256" key="4">
    <source>
        <dbReference type="ARBA" id="ARBA00023012"/>
    </source>
</evidence>
<dbReference type="EMBL" id="CP014476">
    <property type="protein sequence ID" value="AMK76492.1"/>
    <property type="molecule type" value="Genomic_DNA"/>
</dbReference>
<proteinExistence type="predicted"/>
<dbReference type="CDD" id="cd00383">
    <property type="entry name" value="trans_reg_C"/>
    <property type="match status" value="1"/>
</dbReference>
<dbReference type="PROSITE" id="PS50110">
    <property type="entry name" value="RESPONSE_REGULATORY"/>
    <property type="match status" value="1"/>
</dbReference>
<dbReference type="RefSeq" id="WP_036274963.1">
    <property type="nucleotide sequence ID" value="NZ_CP014476.1"/>
</dbReference>
<dbReference type="STRING" id="1538553.JT25_008295"/>
<evidence type="ECO:0000313" key="13">
    <source>
        <dbReference type="Proteomes" id="UP000030512"/>
    </source>
</evidence>
<dbReference type="SUPFAM" id="SSF46894">
    <property type="entry name" value="C-terminal effector domain of the bipartite response regulators"/>
    <property type="match status" value="1"/>
</dbReference>
<feature type="domain" description="OmpR/PhoB-type" evidence="11">
    <location>
        <begin position="124"/>
        <end position="218"/>
    </location>
</feature>
<dbReference type="AlphaFoldDB" id="A0A126T351"/>
<feature type="DNA-binding region" description="OmpR/PhoB-type" evidence="9">
    <location>
        <begin position="124"/>
        <end position="218"/>
    </location>
</feature>
<dbReference type="GO" id="GO:0000976">
    <property type="term" value="F:transcription cis-regulatory region binding"/>
    <property type="evidence" value="ECO:0007669"/>
    <property type="project" value="TreeGrafter"/>
</dbReference>
<keyword evidence="4" id="KW-0902">Two-component regulatory system</keyword>
<dbReference type="GO" id="GO:0006355">
    <property type="term" value="P:regulation of DNA-templated transcription"/>
    <property type="evidence" value="ECO:0007669"/>
    <property type="project" value="InterPro"/>
</dbReference>
<evidence type="ECO:0000256" key="8">
    <source>
        <dbReference type="PROSITE-ProRule" id="PRU00169"/>
    </source>
</evidence>
<dbReference type="KEGG" id="mdn:JT25_008295"/>
<reference evidence="12 13" key="1">
    <citation type="journal article" date="2015" name="Environ. Microbiol.">
        <title>Methane oxidation coupled to nitrate reduction under hypoxia by the Gammaproteobacterium Methylomonas denitrificans, sp. nov. type strain FJG1.</title>
        <authorList>
            <person name="Kits K.D."/>
            <person name="Klotz M.G."/>
            <person name="Stein L.Y."/>
        </authorList>
    </citation>
    <scope>NUCLEOTIDE SEQUENCE [LARGE SCALE GENOMIC DNA]</scope>
    <source>
        <strain evidence="12 13">FJG1</strain>
    </source>
</reference>
<dbReference type="PROSITE" id="PS51755">
    <property type="entry name" value="OMPR_PHOB"/>
    <property type="match status" value="1"/>
</dbReference>
<dbReference type="GO" id="GO:0005829">
    <property type="term" value="C:cytosol"/>
    <property type="evidence" value="ECO:0007669"/>
    <property type="project" value="TreeGrafter"/>
</dbReference>
<keyword evidence="2" id="KW-0963">Cytoplasm</keyword>
<comment type="subcellular location">
    <subcellularLocation>
        <location evidence="1">Cytoplasm</location>
    </subcellularLocation>
</comment>
<keyword evidence="3 8" id="KW-0597">Phosphoprotein</keyword>
<feature type="domain" description="Response regulatory" evidence="10">
    <location>
        <begin position="2"/>
        <end position="116"/>
    </location>
</feature>
<evidence type="ECO:0000259" key="11">
    <source>
        <dbReference type="PROSITE" id="PS51755"/>
    </source>
</evidence>
<dbReference type="SMART" id="SM00448">
    <property type="entry name" value="REC"/>
    <property type="match status" value="1"/>
</dbReference>
<dbReference type="PANTHER" id="PTHR48111:SF35">
    <property type="entry name" value="TRANSCRIPTIONAL REGULATORY PROTEIN QSEB"/>
    <property type="match status" value="1"/>
</dbReference>
<evidence type="ECO:0000313" key="12">
    <source>
        <dbReference type="EMBL" id="AMK76492.1"/>
    </source>
</evidence>
<keyword evidence="6 9" id="KW-0238">DNA-binding</keyword>
<dbReference type="OrthoDB" id="9802426at2"/>
<evidence type="ECO:0000256" key="2">
    <source>
        <dbReference type="ARBA" id="ARBA00022490"/>
    </source>
</evidence>
<dbReference type="InterPro" id="IPR001789">
    <property type="entry name" value="Sig_transdc_resp-reg_receiver"/>
</dbReference>
<evidence type="ECO:0000256" key="6">
    <source>
        <dbReference type="ARBA" id="ARBA00023125"/>
    </source>
</evidence>
<accession>A0A126T351</accession>
<evidence type="ECO:0000256" key="9">
    <source>
        <dbReference type="PROSITE-ProRule" id="PRU01091"/>
    </source>
</evidence>
<dbReference type="Gene3D" id="6.10.250.690">
    <property type="match status" value="1"/>
</dbReference>
<organism evidence="12 13">
    <name type="scientific">Methylomonas denitrificans</name>
    <dbReference type="NCBI Taxonomy" id="1538553"/>
    <lineage>
        <taxon>Bacteria</taxon>
        <taxon>Pseudomonadati</taxon>
        <taxon>Pseudomonadota</taxon>
        <taxon>Gammaproteobacteria</taxon>
        <taxon>Methylococcales</taxon>
        <taxon>Methylococcaceae</taxon>
        <taxon>Methylomonas</taxon>
    </lineage>
</organism>
<dbReference type="SUPFAM" id="SSF52172">
    <property type="entry name" value="CheY-like"/>
    <property type="match status" value="1"/>
</dbReference>
<dbReference type="GO" id="GO:0032993">
    <property type="term" value="C:protein-DNA complex"/>
    <property type="evidence" value="ECO:0007669"/>
    <property type="project" value="TreeGrafter"/>
</dbReference>
<evidence type="ECO:0000259" key="10">
    <source>
        <dbReference type="PROSITE" id="PS50110"/>
    </source>
</evidence>
<feature type="modified residue" description="4-aspartylphosphate" evidence="8">
    <location>
        <position position="51"/>
    </location>
</feature>
<dbReference type="InterPro" id="IPR011006">
    <property type="entry name" value="CheY-like_superfamily"/>
</dbReference>
<name>A0A126T351_9GAMM</name>
<keyword evidence="7" id="KW-0804">Transcription</keyword>
<evidence type="ECO:0000256" key="3">
    <source>
        <dbReference type="ARBA" id="ARBA00022553"/>
    </source>
</evidence>
<dbReference type="Pfam" id="PF00072">
    <property type="entry name" value="Response_reg"/>
    <property type="match status" value="1"/>
</dbReference>
<dbReference type="CDD" id="cd17624">
    <property type="entry name" value="REC_OmpR_PmrA-like"/>
    <property type="match status" value="1"/>
</dbReference>
<dbReference type="FunFam" id="3.40.50.2300:FF:000002">
    <property type="entry name" value="DNA-binding response regulator PhoP"/>
    <property type="match status" value="1"/>
</dbReference>
<dbReference type="Pfam" id="PF00486">
    <property type="entry name" value="Trans_reg_C"/>
    <property type="match status" value="1"/>
</dbReference>
<protein>
    <submittedName>
        <fullName evidence="12">Two-component system response regulator</fullName>
    </submittedName>
</protein>
<evidence type="ECO:0000256" key="7">
    <source>
        <dbReference type="ARBA" id="ARBA00023163"/>
    </source>
</evidence>
<dbReference type="InterPro" id="IPR016032">
    <property type="entry name" value="Sig_transdc_resp-reg_C-effctor"/>
</dbReference>
<dbReference type="SMART" id="SM00862">
    <property type="entry name" value="Trans_reg_C"/>
    <property type="match status" value="1"/>
</dbReference>
<dbReference type="Gene3D" id="3.40.50.2300">
    <property type="match status" value="1"/>
</dbReference>
<keyword evidence="13" id="KW-1185">Reference proteome</keyword>